<feature type="transmembrane region" description="Helical" evidence="3">
    <location>
        <begin position="321"/>
        <end position="342"/>
    </location>
</feature>
<dbReference type="STRING" id="35722.A0A0B7N8D7"/>
<evidence type="ECO:0000256" key="1">
    <source>
        <dbReference type="SAM" id="Coils"/>
    </source>
</evidence>
<dbReference type="EMBL" id="LN731665">
    <property type="protein sequence ID" value="CEP14705.1"/>
    <property type="molecule type" value="Genomic_DNA"/>
</dbReference>
<dbReference type="SUPFAM" id="SSF117281">
    <property type="entry name" value="Kelch motif"/>
    <property type="match status" value="1"/>
</dbReference>
<proteinExistence type="predicted"/>
<name>A0A0B7N8D7_9FUNG</name>
<reference evidence="5 6" key="1">
    <citation type="submission" date="2014-09" db="EMBL/GenBank/DDBJ databases">
        <authorList>
            <person name="Ellenberger Sabrina"/>
        </authorList>
    </citation>
    <scope>NUCLEOTIDE SEQUENCE [LARGE SCALE GENOMIC DNA]</scope>
    <source>
        <strain evidence="5 6">CBS 412.66</strain>
    </source>
</reference>
<accession>A0A0B7N8D7</accession>
<organism evidence="5 6">
    <name type="scientific">Parasitella parasitica</name>
    <dbReference type="NCBI Taxonomy" id="35722"/>
    <lineage>
        <taxon>Eukaryota</taxon>
        <taxon>Fungi</taxon>
        <taxon>Fungi incertae sedis</taxon>
        <taxon>Mucoromycota</taxon>
        <taxon>Mucoromycotina</taxon>
        <taxon>Mucoromycetes</taxon>
        <taxon>Mucorales</taxon>
        <taxon>Mucorineae</taxon>
        <taxon>Mucoraceae</taxon>
        <taxon>Parasitella</taxon>
    </lineage>
</organism>
<gene>
    <name evidence="5" type="primary">PARPA_08889.1 scaffold 35132</name>
</gene>
<keyword evidence="1" id="KW-0175">Coiled coil</keyword>
<protein>
    <recommendedName>
        <fullName evidence="4">EF-hand domain-containing protein</fullName>
    </recommendedName>
</protein>
<dbReference type="GO" id="GO:0005509">
    <property type="term" value="F:calcium ion binding"/>
    <property type="evidence" value="ECO:0007669"/>
    <property type="project" value="InterPro"/>
</dbReference>
<evidence type="ECO:0000313" key="5">
    <source>
        <dbReference type="EMBL" id="CEP14705.1"/>
    </source>
</evidence>
<feature type="region of interest" description="Disordered" evidence="2">
    <location>
        <begin position="428"/>
        <end position="454"/>
    </location>
</feature>
<dbReference type="InterPro" id="IPR002048">
    <property type="entry name" value="EF_hand_dom"/>
</dbReference>
<feature type="domain" description="EF-hand" evidence="4">
    <location>
        <begin position="16"/>
        <end position="51"/>
    </location>
</feature>
<keyword evidence="3" id="KW-0812">Transmembrane</keyword>
<dbReference type="Gene3D" id="2.130.10.80">
    <property type="entry name" value="Galactose oxidase/kelch, beta-propeller"/>
    <property type="match status" value="1"/>
</dbReference>
<keyword evidence="3" id="KW-1133">Transmembrane helix</keyword>
<dbReference type="InterPro" id="IPR015915">
    <property type="entry name" value="Kelch-typ_b-propeller"/>
</dbReference>
<dbReference type="Proteomes" id="UP000054107">
    <property type="component" value="Unassembled WGS sequence"/>
</dbReference>
<dbReference type="OrthoDB" id="2275515at2759"/>
<dbReference type="InterPro" id="IPR037293">
    <property type="entry name" value="Gal_Oxidase_central_sf"/>
</dbReference>
<feature type="coiled-coil region" evidence="1">
    <location>
        <begin position="342"/>
        <end position="371"/>
    </location>
</feature>
<evidence type="ECO:0000313" key="6">
    <source>
        <dbReference type="Proteomes" id="UP000054107"/>
    </source>
</evidence>
<evidence type="ECO:0000259" key="4">
    <source>
        <dbReference type="PROSITE" id="PS50222"/>
    </source>
</evidence>
<keyword evidence="3" id="KW-0472">Membrane</keyword>
<sequence length="454" mass="50695">MSNRVLCYGGVGFKSPTETAVENILLELDINKKATIHKDELQDMWTTVAYDANGVDLTPREDPQCLVITEQSRMVINGGYDTTTGIGLKNANIVYNSMQNKWFANSDYIEPNFSKRQIYHGSASYVPGKGAAFYGGYEEHVTMNWGLYKTNTTLFTLSNTTGFIGYPSFPWDRPASLSWAYDQFSAKHQSVYDPVTKMLLFMGGEYRFNDPVSHGAKLRPYNHIKAFCTETNLWSYVDLTGDMPEPGRIYSTLTLSVPINNNTIFVMWGIDSNNAGVQSILILDTTDPYGIKMSETYDNSSYDSTFQPLVFVQGISDGLKAGIAVAAVVVLALSALSIWFCIRNKKRNRRIKEQQREIAKRQQEFENCSRTDVEHMEVDWDIIENKCTEMPTADTKDDIGVVLGNGTSTTLVSRVETPSVTAVVINPDGIETHRPNTIDSSLKPPKVLKPDGGH</sequence>
<keyword evidence="6" id="KW-1185">Reference proteome</keyword>
<evidence type="ECO:0000256" key="2">
    <source>
        <dbReference type="SAM" id="MobiDB-lite"/>
    </source>
</evidence>
<evidence type="ECO:0000256" key="3">
    <source>
        <dbReference type="SAM" id="Phobius"/>
    </source>
</evidence>
<dbReference type="AlphaFoldDB" id="A0A0B7N8D7"/>
<dbReference type="PROSITE" id="PS50222">
    <property type="entry name" value="EF_HAND_2"/>
    <property type="match status" value="1"/>
</dbReference>